<protein>
    <submittedName>
        <fullName evidence="1">Uncharacterized protein</fullName>
    </submittedName>
</protein>
<name>A0A2G9G779_9LAMI</name>
<dbReference type="AlphaFoldDB" id="A0A2G9G779"/>
<evidence type="ECO:0000313" key="1">
    <source>
        <dbReference type="EMBL" id="PIN01062.1"/>
    </source>
</evidence>
<sequence length="80" mass="9527">MCQWLADPGISGLDFRILHQLLVVQRKWVEKYLLLCIFFFKKGMLRVEGNNLLVLSWAMFFRREKHTGFWMLPLPLGNES</sequence>
<dbReference type="Proteomes" id="UP000231279">
    <property type="component" value="Unassembled WGS sequence"/>
</dbReference>
<comment type="caution">
    <text evidence="1">The sequence shown here is derived from an EMBL/GenBank/DDBJ whole genome shotgun (WGS) entry which is preliminary data.</text>
</comment>
<dbReference type="EMBL" id="NKXS01006614">
    <property type="protein sequence ID" value="PIN01062.1"/>
    <property type="molecule type" value="Genomic_DNA"/>
</dbReference>
<reference evidence="2" key="1">
    <citation type="journal article" date="2018" name="Gigascience">
        <title>Genome assembly of the Pink Ipe (Handroanthus impetiginosus, Bignoniaceae), a highly valued, ecologically keystone Neotropical timber forest tree.</title>
        <authorList>
            <person name="Silva-Junior O.B."/>
            <person name="Grattapaglia D."/>
            <person name="Novaes E."/>
            <person name="Collevatti R.G."/>
        </authorList>
    </citation>
    <scope>NUCLEOTIDE SEQUENCE [LARGE SCALE GENOMIC DNA]</scope>
    <source>
        <strain evidence="2">cv. UFG-1</strain>
    </source>
</reference>
<organism evidence="1 2">
    <name type="scientific">Handroanthus impetiginosus</name>
    <dbReference type="NCBI Taxonomy" id="429701"/>
    <lineage>
        <taxon>Eukaryota</taxon>
        <taxon>Viridiplantae</taxon>
        <taxon>Streptophyta</taxon>
        <taxon>Embryophyta</taxon>
        <taxon>Tracheophyta</taxon>
        <taxon>Spermatophyta</taxon>
        <taxon>Magnoliopsida</taxon>
        <taxon>eudicotyledons</taxon>
        <taxon>Gunneridae</taxon>
        <taxon>Pentapetalae</taxon>
        <taxon>asterids</taxon>
        <taxon>lamiids</taxon>
        <taxon>Lamiales</taxon>
        <taxon>Bignoniaceae</taxon>
        <taxon>Crescentiina</taxon>
        <taxon>Tabebuia alliance</taxon>
        <taxon>Handroanthus</taxon>
    </lineage>
</organism>
<evidence type="ECO:0000313" key="2">
    <source>
        <dbReference type="Proteomes" id="UP000231279"/>
    </source>
</evidence>
<gene>
    <name evidence="1" type="ORF">CDL12_26435</name>
</gene>
<proteinExistence type="predicted"/>
<accession>A0A2G9G779</accession>
<keyword evidence="2" id="KW-1185">Reference proteome</keyword>